<keyword evidence="4" id="KW-1185">Reference proteome</keyword>
<sequence length="521" mass="57612">MSEFREDEKHPGVWAVRTPDKPAFVHQVTGESITYAEVEALSNRVAHLARSFGLQRGDHAAVFLENRIDYAPIFWGFLRAGMKVTPIPTHLTPEEVDYILDDSGAKILVTSQAKRPVAEQLRGPRVLPGARFMLDDAGGGFVSLEAALATFPDHPIADQSEGSEMLYSSGTTGKPKGVVRPMSEAPFGTPTKGMVLTCERWGITDETVWFHPAPMYHAAPIGYALRVMRWGGTMIVSAKFDPEAALATIERRRVTHSQWVPTHFVRMLRLPEEAKAKYDLSSLRCAIHAAAPCPPQVKKAMIEWWGPVIEEYYAGSEANGVVTITSREWLEKPGSVGTPILGRTRICDDDGNEVPTGTEGTIYFSDGPGFAYHNDPQKTADSKNRHGWTTLGDVGYVDADGYLFLTDRKTFMIVSGGVNIYPAEIENLLATHPRVGDVAVIGVPDEEFGESVKAVIELPEGAVPSDELAQEIIAFCRAHLSHVKCPRSVDFVDRLPRADNGKLYKRQLRDKYWEGRDRRIA</sequence>
<dbReference type="AlphaFoldDB" id="A0A1I3C496"/>
<feature type="domain" description="AMP-binding enzyme C-terminal" evidence="2">
    <location>
        <begin position="424"/>
        <end position="502"/>
    </location>
</feature>
<evidence type="ECO:0000259" key="1">
    <source>
        <dbReference type="Pfam" id="PF00501"/>
    </source>
</evidence>
<organism evidence="3 4">
    <name type="scientific">Albimonas pacifica</name>
    <dbReference type="NCBI Taxonomy" id="1114924"/>
    <lineage>
        <taxon>Bacteria</taxon>
        <taxon>Pseudomonadati</taxon>
        <taxon>Pseudomonadota</taxon>
        <taxon>Alphaproteobacteria</taxon>
        <taxon>Rhodobacterales</taxon>
        <taxon>Paracoccaceae</taxon>
        <taxon>Albimonas</taxon>
    </lineage>
</organism>
<evidence type="ECO:0000313" key="4">
    <source>
        <dbReference type="Proteomes" id="UP000199377"/>
    </source>
</evidence>
<evidence type="ECO:0000313" key="3">
    <source>
        <dbReference type="EMBL" id="SFH69428.1"/>
    </source>
</evidence>
<proteinExistence type="predicted"/>
<dbReference type="RefSeq" id="WP_218160925.1">
    <property type="nucleotide sequence ID" value="NZ_FOQH01000001.1"/>
</dbReference>
<accession>A0A1I3C496</accession>
<dbReference type="Gene3D" id="3.40.50.12780">
    <property type="entry name" value="N-terminal domain of ligase-like"/>
    <property type="match status" value="1"/>
</dbReference>
<dbReference type="InterPro" id="IPR020845">
    <property type="entry name" value="AMP-binding_CS"/>
</dbReference>
<dbReference type="PANTHER" id="PTHR24096:SF323">
    <property type="entry name" value="BLR3536 PROTEIN"/>
    <property type="match status" value="1"/>
</dbReference>
<gene>
    <name evidence="3" type="ORF">SAMN05216258_101575</name>
</gene>
<feature type="domain" description="AMP-dependent synthetase/ligase" evidence="1">
    <location>
        <begin position="14"/>
        <end position="365"/>
    </location>
</feature>
<dbReference type="Proteomes" id="UP000199377">
    <property type="component" value="Unassembled WGS sequence"/>
</dbReference>
<dbReference type="PROSITE" id="PS00455">
    <property type="entry name" value="AMP_BINDING"/>
    <property type="match status" value="1"/>
</dbReference>
<dbReference type="InterPro" id="IPR025110">
    <property type="entry name" value="AMP-bd_C"/>
</dbReference>
<protein>
    <submittedName>
        <fullName evidence="3">Fatty-acyl-CoA synthase</fullName>
    </submittedName>
</protein>
<evidence type="ECO:0000259" key="2">
    <source>
        <dbReference type="Pfam" id="PF13193"/>
    </source>
</evidence>
<dbReference type="SUPFAM" id="SSF56801">
    <property type="entry name" value="Acetyl-CoA synthetase-like"/>
    <property type="match status" value="1"/>
</dbReference>
<reference evidence="3 4" key="1">
    <citation type="submission" date="2016-10" db="EMBL/GenBank/DDBJ databases">
        <authorList>
            <person name="de Groot N.N."/>
        </authorList>
    </citation>
    <scope>NUCLEOTIDE SEQUENCE [LARGE SCALE GENOMIC DNA]</scope>
    <source>
        <strain evidence="3 4">CGMCC 1.11030</strain>
    </source>
</reference>
<dbReference type="InterPro" id="IPR000873">
    <property type="entry name" value="AMP-dep_synth/lig_dom"/>
</dbReference>
<name>A0A1I3C496_9RHOB</name>
<dbReference type="GO" id="GO:0016405">
    <property type="term" value="F:CoA-ligase activity"/>
    <property type="evidence" value="ECO:0007669"/>
    <property type="project" value="TreeGrafter"/>
</dbReference>
<dbReference type="InterPro" id="IPR045851">
    <property type="entry name" value="AMP-bd_C_sf"/>
</dbReference>
<dbReference type="Pfam" id="PF13193">
    <property type="entry name" value="AMP-binding_C"/>
    <property type="match status" value="1"/>
</dbReference>
<dbReference type="InterPro" id="IPR042099">
    <property type="entry name" value="ANL_N_sf"/>
</dbReference>
<dbReference type="EMBL" id="FOQH01000001">
    <property type="protein sequence ID" value="SFH69428.1"/>
    <property type="molecule type" value="Genomic_DNA"/>
</dbReference>
<dbReference type="Pfam" id="PF00501">
    <property type="entry name" value="AMP-binding"/>
    <property type="match status" value="1"/>
</dbReference>
<dbReference type="STRING" id="1114924.SAMN05216258_101575"/>
<dbReference type="PANTHER" id="PTHR24096">
    <property type="entry name" value="LONG-CHAIN-FATTY-ACID--COA LIGASE"/>
    <property type="match status" value="1"/>
</dbReference>
<dbReference type="Gene3D" id="3.30.300.30">
    <property type="match status" value="1"/>
</dbReference>